<dbReference type="HAMAP" id="MF_00639">
    <property type="entry name" value="MurD"/>
    <property type="match status" value="1"/>
</dbReference>
<dbReference type="NCBIfam" id="TIGR01087">
    <property type="entry name" value="murD"/>
    <property type="match status" value="1"/>
</dbReference>
<organism evidence="13 14">
    <name type="scientific">Candidatus Nanogingivalis gingivitcus</name>
    <dbReference type="NCBI Taxonomy" id="2171992"/>
    <lineage>
        <taxon>Bacteria</taxon>
        <taxon>Candidatus Saccharimonadota</taxon>
        <taxon>Candidatus Nanosyncoccalia</taxon>
        <taxon>Candidatus Nanogingivales</taxon>
        <taxon>Candidatus Nanogingivalaceae</taxon>
        <taxon>Candidatus Nanogingivalis</taxon>
    </lineage>
</organism>
<dbReference type="Pfam" id="PF02875">
    <property type="entry name" value="Mur_ligase_C"/>
    <property type="match status" value="1"/>
</dbReference>
<keyword evidence="8 9" id="KW-0131">Cell cycle</keyword>
<name>A0ABY0FHH7_9BACT</name>
<feature type="domain" description="Mur ligase central" evidence="12">
    <location>
        <begin position="97"/>
        <end position="265"/>
    </location>
</feature>
<evidence type="ECO:0000313" key="14">
    <source>
        <dbReference type="Proteomes" id="UP001190925"/>
    </source>
</evidence>
<evidence type="ECO:0000256" key="5">
    <source>
        <dbReference type="ARBA" id="ARBA00022618"/>
    </source>
</evidence>
<dbReference type="InterPro" id="IPR013221">
    <property type="entry name" value="Mur_ligase_cen"/>
</dbReference>
<dbReference type="Pfam" id="PF08245">
    <property type="entry name" value="Mur_ligase_M"/>
    <property type="match status" value="1"/>
</dbReference>
<dbReference type="InterPro" id="IPR005762">
    <property type="entry name" value="MurD"/>
</dbReference>
<keyword evidence="3 9" id="KW-0963">Cytoplasm</keyword>
<keyword evidence="5 9" id="KW-0132">Cell division</keyword>
<gene>
    <name evidence="13" type="primary">murD_2</name>
    <name evidence="9" type="synonym">murD</name>
    <name evidence="13" type="ORF">G6CMJM_00525</name>
</gene>
<dbReference type="GO" id="GO:0008764">
    <property type="term" value="F:UDP-N-acetylmuramoylalanine-D-glutamate ligase activity"/>
    <property type="evidence" value="ECO:0007669"/>
    <property type="project" value="UniProtKB-EC"/>
</dbReference>
<comment type="caution">
    <text evidence="13">The sequence shown here is derived from an EMBL/GenBank/DDBJ whole genome shotgun (WGS) entry which is preliminary data.</text>
</comment>
<dbReference type="PANTHER" id="PTHR43692">
    <property type="entry name" value="UDP-N-ACETYLMURAMOYLALANINE--D-GLUTAMATE LIGASE"/>
    <property type="match status" value="1"/>
</dbReference>
<keyword evidence="9 10" id="KW-0133">Cell shape</keyword>
<dbReference type="Proteomes" id="UP001190925">
    <property type="component" value="Unassembled WGS sequence"/>
</dbReference>
<dbReference type="SUPFAM" id="SSF53244">
    <property type="entry name" value="MurD-like peptide ligases, peptide-binding domain"/>
    <property type="match status" value="1"/>
</dbReference>
<dbReference type="PANTHER" id="PTHR43692:SF1">
    <property type="entry name" value="UDP-N-ACETYLMURAMOYLALANINE--D-GLUTAMATE LIGASE"/>
    <property type="match status" value="1"/>
</dbReference>
<reference evidence="13 14" key="2">
    <citation type="journal article" date="2020" name="Cell Rep.">
        <title>Acquisition and Adaptation of Ultra-small Parasitic Reduced Genome Bacteria to Mammalian Hosts.</title>
        <authorList>
            <person name="McLean J.S."/>
            <person name="Bor B."/>
            <person name="Kerns K.A."/>
            <person name="Liu Q."/>
            <person name="To T.T."/>
            <person name="Solden L."/>
            <person name="Hendrickson E.L."/>
            <person name="Wrighton K."/>
            <person name="Shi W."/>
            <person name="He X."/>
        </authorList>
    </citation>
    <scope>NUCLEOTIDE SEQUENCE [LARGE SCALE GENOMIC DNA]</scope>
    <source>
        <strain evidence="13 14">TM7_CMJM_G6_1_HOT_870</strain>
    </source>
</reference>
<keyword evidence="14" id="KW-1185">Reference proteome</keyword>
<dbReference type="PROSITE" id="PS01011">
    <property type="entry name" value="FOLYLPOLYGLU_SYNT_1"/>
    <property type="match status" value="1"/>
</dbReference>
<dbReference type="EC" id="6.3.2.9" evidence="9 10"/>
<evidence type="ECO:0000256" key="2">
    <source>
        <dbReference type="ARBA" id="ARBA00004752"/>
    </source>
</evidence>
<keyword evidence="9 10" id="KW-0961">Cell wall biogenesis/degradation</keyword>
<dbReference type="InterPro" id="IPR036565">
    <property type="entry name" value="Mur-like_cat_sf"/>
</dbReference>
<keyword evidence="6 9" id="KW-0547">Nucleotide-binding</keyword>
<evidence type="ECO:0000256" key="7">
    <source>
        <dbReference type="ARBA" id="ARBA00022840"/>
    </source>
</evidence>
<dbReference type="RefSeq" id="WP_129718921.1">
    <property type="nucleotide sequence ID" value="NZ_PRLK01000008.1"/>
</dbReference>
<keyword evidence="4 9" id="KW-0436">Ligase</keyword>
<evidence type="ECO:0000256" key="4">
    <source>
        <dbReference type="ARBA" id="ARBA00022598"/>
    </source>
</evidence>
<dbReference type="SUPFAM" id="SSF53623">
    <property type="entry name" value="MurD-like peptide ligases, catalytic domain"/>
    <property type="match status" value="1"/>
</dbReference>
<evidence type="ECO:0000256" key="9">
    <source>
        <dbReference type="HAMAP-Rule" id="MF_00639"/>
    </source>
</evidence>
<proteinExistence type="inferred from homology"/>
<keyword evidence="7 9" id="KW-0067">ATP-binding</keyword>
<reference evidence="13 14" key="1">
    <citation type="journal article" date="2018" name="bioRxiv">
        <title>Evidence of independent acquisition and adaption of ultra-small bacteria to human hosts across the highly diverse yet reduced genomes of the phylum Saccharibacteria.</title>
        <authorList>
            <person name="McLean J.S."/>
            <person name="Bor B."/>
            <person name="To T.T."/>
            <person name="Liu Q."/>
            <person name="Kearns K.A."/>
            <person name="Solden L.M."/>
            <person name="Wrighton K.C."/>
            <person name="He X."/>
            <person name="Shi W."/>
        </authorList>
    </citation>
    <scope>NUCLEOTIDE SEQUENCE [LARGE SCALE GENOMIC DNA]</scope>
    <source>
        <strain evidence="13 14">TM7_CMJM_G6_1_HOT_870</strain>
    </source>
</reference>
<evidence type="ECO:0000259" key="12">
    <source>
        <dbReference type="Pfam" id="PF08245"/>
    </source>
</evidence>
<comment type="catalytic activity">
    <reaction evidence="9 10">
        <text>UDP-N-acetyl-alpha-D-muramoyl-L-alanine + D-glutamate + ATP = UDP-N-acetyl-alpha-D-muramoyl-L-alanyl-D-glutamate + ADP + phosphate + H(+)</text>
        <dbReference type="Rhea" id="RHEA:16429"/>
        <dbReference type="ChEBI" id="CHEBI:15378"/>
        <dbReference type="ChEBI" id="CHEBI:29986"/>
        <dbReference type="ChEBI" id="CHEBI:30616"/>
        <dbReference type="ChEBI" id="CHEBI:43474"/>
        <dbReference type="ChEBI" id="CHEBI:83898"/>
        <dbReference type="ChEBI" id="CHEBI:83900"/>
        <dbReference type="ChEBI" id="CHEBI:456216"/>
        <dbReference type="EC" id="6.3.2.9"/>
    </reaction>
</comment>
<evidence type="ECO:0000256" key="10">
    <source>
        <dbReference type="RuleBase" id="RU003664"/>
    </source>
</evidence>
<comment type="function">
    <text evidence="9 10">Cell wall formation. Catalyzes the addition of glutamate to the nucleotide precursor UDP-N-acetylmuramoyl-L-alanine (UMA).</text>
</comment>
<dbReference type="Gene3D" id="3.40.1190.10">
    <property type="entry name" value="Mur-like, catalytic domain"/>
    <property type="match status" value="1"/>
</dbReference>
<keyword evidence="9 10" id="KW-0573">Peptidoglycan synthesis</keyword>
<dbReference type="InterPro" id="IPR004101">
    <property type="entry name" value="Mur_ligase_C"/>
</dbReference>
<evidence type="ECO:0000256" key="6">
    <source>
        <dbReference type="ARBA" id="ARBA00022741"/>
    </source>
</evidence>
<evidence type="ECO:0000313" key="13">
    <source>
        <dbReference type="EMBL" id="RYC72427.1"/>
    </source>
</evidence>
<accession>A0ABY0FHH7</accession>
<dbReference type="InterPro" id="IPR018109">
    <property type="entry name" value="Folylpolyglutamate_synth_CS"/>
</dbReference>
<comment type="subcellular location">
    <subcellularLocation>
        <location evidence="1 9 10">Cytoplasm</location>
    </subcellularLocation>
</comment>
<evidence type="ECO:0000259" key="11">
    <source>
        <dbReference type="Pfam" id="PF02875"/>
    </source>
</evidence>
<comment type="similarity">
    <text evidence="9">Belongs to the MurCDEF family.</text>
</comment>
<comment type="pathway">
    <text evidence="2 9 10">Cell wall biogenesis; peptidoglycan biosynthesis.</text>
</comment>
<evidence type="ECO:0000256" key="1">
    <source>
        <dbReference type="ARBA" id="ARBA00004496"/>
    </source>
</evidence>
<evidence type="ECO:0000256" key="3">
    <source>
        <dbReference type="ARBA" id="ARBA00022490"/>
    </source>
</evidence>
<dbReference type="EMBL" id="PRLK01000008">
    <property type="protein sequence ID" value="RYC72427.1"/>
    <property type="molecule type" value="Genomic_DNA"/>
</dbReference>
<feature type="domain" description="Mur ligase C-terminal" evidence="11">
    <location>
        <begin position="294"/>
        <end position="412"/>
    </location>
</feature>
<feature type="binding site" evidence="9">
    <location>
        <begin position="99"/>
        <end position="105"/>
    </location>
    <ligand>
        <name>ATP</name>
        <dbReference type="ChEBI" id="CHEBI:30616"/>
    </ligand>
</feature>
<evidence type="ECO:0000256" key="8">
    <source>
        <dbReference type="ARBA" id="ARBA00023306"/>
    </source>
</evidence>
<dbReference type="InterPro" id="IPR036615">
    <property type="entry name" value="Mur_ligase_C_dom_sf"/>
</dbReference>
<sequence length="443" mass="49006">MRIALLGYGLEAKSAHHFLREKFPNAFFDIYDQNKEAKIDPPKNAELHLGVKNFNSINADLIVRTPAVNPYYLPKDIPVTSVTKLFFENCPAKIIGVTGTKGKGTTASLIASILNRSNQKVHLVGNIGLPALDVLDIIKDTDIVVYELSSFQLWDMNLSPQVAVSVMVEPDHLDKHPDFSDYLNAKSNISRHQREGDVSIYYGNNNNSKYIASFGEGAKKSYANDKNVYVENGYFMYNEQKICPTSSLSISGNHNIENACGAILACVEIAKINDFKLDNTTIKKGLADFTGLPHRLKLVMEYQDVKFYDDSISTTPGSTIAAINAFSSPKILILGGSSKGADLSSLYKKIAEDNTIKKVVIIGSEADNIEKELTNINYNNFINLGIKTNMGEVVGECFKNANRGDVIILSPAHASFDMFKSYSDRGDKFVEAVKQLCYNLEHE</sequence>
<protein>
    <recommendedName>
        <fullName evidence="9 10">UDP-N-acetylmuramoylalanine--D-glutamate ligase</fullName>
        <ecNumber evidence="9 10">6.3.2.9</ecNumber>
    </recommendedName>
    <alternativeName>
        <fullName evidence="9">D-glutamic acid-adding enzyme</fullName>
    </alternativeName>
    <alternativeName>
        <fullName evidence="9">UDP-N-acetylmuramoyl-L-alanyl-D-glutamate synthetase</fullName>
    </alternativeName>
</protein>
<dbReference type="Gene3D" id="3.90.190.20">
    <property type="entry name" value="Mur ligase, C-terminal domain"/>
    <property type="match status" value="1"/>
</dbReference>